<name>A0A565BTV5_9BRAS</name>
<evidence type="ECO:0000313" key="2">
    <source>
        <dbReference type="EMBL" id="VVB04813.1"/>
    </source>
</evidence>
<dbReference type="OrthoDB" id="1114310at2759"/>
<keyword evidence="3" id="KW-1185">Reference proteome</keyword>
<sequence>MYLGNLAIMRIQTHAEATKHFLASLNFVSSSSHDTTGSIEFYIGPTKYSISFRDICDVYGFSISYYQEVEEATKASMVWRSIASLNELYCLHGSRYTKIKNPSIRYVLCLLANAFYARDIAKDYYGQPIDRDTTYHGSKGASMFFDHISNIRSSNTHILRPRIFIGGMLTPLFNRLNVDISDYPPISLSPVIDVTYALEHHILSGRYPPNHLIYTFLDDDGEPLCCYLPTLRCNTSSNRDLRFILPHHLPFKLPSQQPSNPHEA</sequence>
<evidence type="ECO:0000313" key="3">
    <source>
        <dbReference type="Proteomes" id="UP000489600"/>
    </source>
</evidence>
<dbReference type="AlphaFoldDB" id="A0A565BTV5"/>
<evidence type="ECO:0000259" key="1">
    <source>
        <dbReference type="Pfam" id="PF03078"/>
    </source>
</evidence>
<proteinExistence type="predicted"/>
<feature type="domain" description="Arabidopsis retrotransposon Orf1 C-terminal" evidence="1">
    <location>
        <begin position="3"/>
        <end position="120"/>
    </location>
</feature>
<dbReference type="Pfam" id="PF03078">
    <property type="entry name" value="ATHILA"/>
    <property type="match status" value="2"/>
</dbReference>
<dbReference type="Proteomes" id="UP000489600">
    <property type="component" value="Unassembled WGS sequence"/>
</dbReference>
<accession>A0A565BTV5</accession>
<gene>
    <name evidence="2" type="ORF">ANE_LOCUS15257</name>
</gene>
<dbReference type="EMBL" id="CABITT030000005">
    <property type="protein sequence ID" value="VVB04813.1"/>
    <property type="molecule type" value="Genomic_DNA"/>
</dbReference>
<feature type="domain" description="Arabidopsis retrotransposon Orf1 C-terminal" evidence="1">
    <location>
        <begin position="144"/>
        <end position="232"/>
    </location>
</feature>
<comment type="caution">
    <text evidence="2">The sequence shown here is derived from an EMBL/GenBank/DDBJ whole genome shotgun (WGS) entry which is preliminary data.</text>
</comment>
<dbReference type="InterPro" id="IPR004312">
    <property type="entry name" value="ATHILA_Orf1_C"/>
</dbReference>
<protein>
    <recommendedName>
        <fullName evidence="1">Arabidopsis retrotransposon Orf1 C-terminal domain-containing protein</fullName>
    </recommendedName>
</protein>
<organism evidence="2 3">
    <name type="scientific">Arabis nemorensis</name>
    <dbReference type="NCBI Taxonomy" id="586526"/>
    <lineage>
        <taxon>Eukaryota</taxon>
        <taxon>Viridiplantae</taxon>
        <taxon>Streptophyta</taxon>
        <taxon>Embryophyta</taxon>
        <taxon>Tracheophyta</taxon>
        <taxon>Spermatophyta</taxon>
        <taxon>Magnoliopsida</taxon>
        <taxon>eudicotyledons</taxon>
        <taxon>Gunneridae</taxon>
        <taxon>Pentapetalae</taxon>
        <taxon>rosids</taxon>
        <taxon>malvids</taxon>
        <taxon>Brassicales</taxon>
        <taxon>Brassicaceae</taxon>
        <taxon>Arabideae</taxon>
        <taxon>Arabis</taxon>
    </lineage>
</organism>
<reference evidence="2" key="1">
    <citation type="submission" date="2019-07" db="EMBL/GenBank/DDBJ databases">
        <authorList>
            <person name="Dittberner H."/>
        </authorList>
    </citation>
    <scope>NUCLEOTIDE SEQUENCE [LARGE SCALE GENOMIC DNA]</scope>
</reference>